<dbReference type="HAMAP" id="MF_00493">
    <property type="entry name" value="Transaldolase_2"/>
    <property type="match status" value="1"/>
</dbReference>
<evidence type="ECO:0000256" key="6">
    <source>
        <dbReference type="ARBA" id="ARBA00022490"/>
    </source>
</evidence>
<organism evidence="12 13">
    <name type="scientific">Neisseria shayeganii</name>
    <dbReference type="NCBI Taxonomy" id="607712"/>
    <lineage>
        <taxon>Bacteria</taxon>
        <taxon>Pseudomonadati</taxon>
        <taxon>Pseudomonadota</taxon>
        <taxon>Betaproteobacteria</taxon>
        <taxon>Neisseriales</taxon>
        <taxon>Neisseriaceae</taxon>
        <taxon>Neisseria</taxon>
    </lineage>
</organism>
<evidence type="ECO:0000256" key="5">
    <source>
        <dbReference type="ARBA" id="ARBA00013151"/>
    </source>
</evidence>
<evidence type="ECO:0000256" key="8">
    <source>
        <dbReference type="ARBA" id="ARBA00023126"/>
    </source>
</evidence>
<dbReference type="PROSITE" id="PS01054">
    <property type="entry name" value="TRANSALDOLASE_1"/>
    <property type="match status" value="1"/>
</dbReference>
<evidence type="ECO:0000256" key="2">
    <source>
        <dbReference type="ARBA" id="ARBA00004496"/>
    </source>
</evidence>
<dbReference type="InterPro" id="IPR004732">
    <property type="entry name" value="Transaldolase_2"/>
</dbReference>
<dbReference type="PANTHER" id="PTHR10683:SF31">
    <property type="entry name" value="TRANSALDOLASE"/>
    <property type="match status" value="1"/>
</dbReference>
<dbReference type="InterPro" id="IPR013785">
    <property type="entry name" value="Aldolase_TIM"/>
</dbReference>
<dbReference type="Pfam" id="PF00923">
    <property type="entry name" value="TAL_FSA"/>
    <property type="match status" value="1"/>
</dbReference>
<dbReference type="NCBIfam" id="NF002881">
    <property type="entry name" value="PRK03343.1"/>
    <property type="match status" value="1"/>
</dbReference>
<evidence type="ECO:0000256" key="11">
    <source>
        <dbReference type="HAMAP-Rule" id="MF_00493"/>
    </source>
</evidence>
<evidence type="ECO:0000256" key="4">
    <source>
        <dbReference type="ARBA" id="ARBA00008426"/>
    </source>
</evidence>
<dbReference type="PIRSF" id="PIRSF036915">
    <property type="entry name" value="Trnald_Bac_Plnt"/>
    <property type="match status" value="1"/>
</dbReference>
<comment type="subcellular location">
    <subcellularLocation>
        <location evidence="2 11">Cytoplasm</location>
    </subcellularLocation>
</comment>
<evidence type="ECO:0000256" key="1">
    <source>
        <dbReference type="ARBA" id="ARBA00003518"/>
    </source>
</evidence>
<dbReference type="AlphaFoldDB" id="A0A7D7N7V5"/>
<dbReference type="RefSeq" id="WP_182121392.1">
    <property type="nucleotide sequence ID" value="NZ_CP059567.1"/>
</dbReference>
<dbReference type="EC" id="2.2.1.2" evidence="5 11"/>
<proteinExistence type="inferred from homology"/>
<dbReference type="GO" id="GO:0006098">
    <property type="term" value="P:pentose-phosphate shunt"/>
    <property type="evidence" value="ECO:0007669"/>
    <property type="project" value="UniProtKB-UniRule"/>
</dbReference>
<dbReference type="GO" id="GO:0005737">
    <property type="term" value="C:cytoplasm"/>
    <property type="evidence" value="ECO:0007669"/>
    <property type="project" value="UniProtKB-SubCell"/>
</dbReference>
<keyword evidence="8 11" id="KW-0570">Pentose shunt</keyword>
<comment type="function">
    <text evidence="1 11">Transaldolase is important for the balance of metabolites in the pentose-phosphate pathway.</text>
</comment>
<accession>A0A7D7N7V5</accession>
<dbReference type="Gene3D" id="3.20.20.70">
    <property type="entry name" value="Aldolase class I"/>
    <property type="match status" value="1"/>
</dbReference>
<feature type="active site" description="Schiff-base intermediate with substrate" evidence="11">
    <location>
        <position position="138"/>
    </location>
</feature>
<dbReference type="GO" id="GO:0004801">
    <property type="term" value="F:transaldolase activity"/>
    <property type="evidence" value="ECO:0007669"/>
    <property type="project" value="UniProtKB-UniRule"/>
</dbReference>
<dbReference type="CDD" id="cd00955">
    <property type="entry name" value="Transaldolase_like"/>
    <property type="match status" value="1"/>
</dbReference>
<dbReference type="PROSITE" id="PS00958">
    <property type="entry name" value="TRANSALDOLASE_2"/>
    <property type="match status" value="1"/>
</dbReference>
<evidence type="ECO:0000256" key="7">
    <source>
        <dbReference type="ARBA" id="ARBA00022679"/>
    </source>
</evidence>
<dbReference type="GO" id="GO:0005975">
    <property type="term" value="P:carbohydrate metabolic process"/>
    <property type="evidence" value="ECO:0007669"/>
    <property type="project" value="InterPro"/>
</dbReference>
<comment type="similarity">
    <text evidence="4 11">Belongs to the transaldolase family. Type 2 subfamily.</text>
</comment>
<dbReference type="PANTHER" id="PTHR10683">
    <property type="entry name" value="TRANSALDOLASE"/>
    <property type="match status" value="1"/>
</dbReference>
<dbReference type="InterPro" id="IPR001585">
    <property type="entry name" value="TAL/FSA"/>
</dbReference>
<keyword evidence="9 11" id="KW-0704">Schiff base</keyword>
<reference evidence="12 13" key="1">
    <citation type="submission" date="2020-07" db="EMBL/GenBank/DDBJ databases">
        <title>Genomic diversity of species in the Neisseriaceae family.</title>
        <authorList>
            <person name="Vincent A.T."/>
            <person name="Bernet E."/>
            <person name="Veyrier F.J."/>
        </authorList>
    </citation>
    <scope>NUCLEOTIDE SEQUENCE [LARGE SCALE GENOMIC DNA]</scope>
    <source>
        <strain evidence="12 13">DSM 22244</strain>
    </source>
</reference>
<dbReference type="Proteomes" id="UP000514752">
    <property type="component" value="Chromosome"/>
</dbReference>
<dbReference type="NCBIfam" id="TIGR00876">
    <property type="entry name" value="tal_mycobact"/>
    <property type="match status" value="1"/>
</dbReference>
<dbReference type="UniPathway" id="UPA00115">
    <property type="reaction ID" value="UER00414"/>
</dbReference>
<protein>
    <recommendedName>
        <fullName evidence="5 11">Transaldolase</fullName>
        <ecNumber evidence="5 11">2.2.1.2</ecNumber>
    </recommendedName>
</protein>
<keyword evidence="6 11" id="KW-0963">Cytoplasm</keyword>
<dbReference type="KEGG" id="nsg:H3L94_06735"/>
<gene>
    <name evidence="11 12" type="primary">tal</name>
    <name evidence="12" type="ORF">H3L94_06735</name>
</gene>
<dbReference type="EMBL" id="CP059567">
    <property type="protein sequence ID" value="QMT39577.1"/>
    <property type="molecule type" value="Genomic_DNA"/>
</dbReference>
<sequence>MGILQEVKQHGQQIWLDNLSRSLIRSGGLAEMLRQGVSGVTSNPAIFEKAFASDVCYAEEVAQLKQRDVSPKARYETLAVADVQAACDVCLAEYEASGGSGGLVSLEVAPELAHDAAATVAEAKRLWALIKRPNAMIKVPATDAGLTALTFLVAEGIQVNLTLLFSRRQVQAAYAAYVEGILARLSAGGEVGGIQVVASFFISRIDAALDATLPTHLQGQTAIALAKAAYRDWQQYFSAPDWLALQQQGAQAPRLLWASTGVKNPAYPATLYVDSLIGMQTVNTVPEATLNAFLAHGKAEASLVRAVAEAETVLAEVAALGVDLEVLAARLQDDGLKQFEAAFERLLAPLA</sequence>
<evidence type="ECO:0000256" key="9">
    <source>
        <dbReference type="ARBA" id="ARBA00023270"/>
    </source>
</evidence>
<keyword evidence="7 11" id="KW-0808">Transferase</keyword>
<dbReference type="SUPFAM" id="SSF51569">
    <property type="entry name" value="Aldolase"/>
    <property type="match status" value="1"/>
</dbReference>
<comment type="pathway">
    <text evidence="3 11">Carbohydrate degradation; pentose phosphate pathway; D-glyceraldehyde 3-phosphate and beta-D-fructose 6-phosphate from D-ribose 5-phosphate and D-xylulose 5-phosphate (non-oxidative stage): step 2/3.</text>
</comment>
<name>A0A7D7N7V5_9NEIS</name>
<dbReference type="InterPro" id="IPR018225">
    <property type="entry name" value="Transaldolase_AS"/>
</dbReference>
<evidence type="ECO:0000313" key="13">
    <source>
        <dbReference type="Proteomes" id="UP000514752"/>
    </source>
</evidence>
<comment type="catalytic activity">
    <reaction evidence="10 11">
        <text>D-sedoheptulose 7-phosphate + D-glyceraldehyde 3-phosphate = D-erythrose 4-phosphate + beta-D-fructose 6-phosphate</text>
        <dbReference type="Rhea" id="RHEA:17053"/>
        <dbReference type="ChEBI" id="CHEBI:16897"/>
        <dbReference type="ChEBI" id="CHEBI:57483"/>
        <dbReference type="ChEBI" id="CHEBI:57634"/>
        <dbReference type="ChEBI" id="CHEBI:59776"/>
        <dbReference type="EC" id="2.2.1.2"/>
    </reaction>
</comment>
<evidence type="ECO:0000256" key="10">
    <source>
        <dbReference type="ARBA" id="ARBA00048810"/>
    </source>
</evidence>
<evidence type="ECO:0000256" key="3">
    <source>
        <dbReference type="ARBA" id="ARBA00004857"/>
    </source>
</evidence>
<evidence type="ECO:0000313" key="12">
    <source>
        <dbReference type="EMBL" id="QMT39577.1"/>
    </source>
</evidence>